<organism evidence="3">
    <name type="scientific">uncultured bacterium 246</name>
    <dbReference type="NCBI Taxonomy" id="698384"/>
    <lineage>
        <taxon>Bacteria</taxon>
        <taxon>environmental samples</taxon>
    </lineage>
</organism>
<dbReference type="GO" id="GO:0000160">
    <property type="term" value="P:phosphorelay signal transduction system"/>
    <property type="evidence" value="ECO:0007669"/>
    <property type="project" value="InterPro"/>
</dbReference>
<comment type="caution">
    <text evidence="1">Lacks conserved residue(s) required for the propagation of feature annotation.</text>
</comment>
<name>E3T6C9_9BACT</name>
<accession>E3T6C9</accession>
<proteinExistence type="predicted"/>
<protein>
    <recommendedName>
        <fullName evidence="2">Response regulatory domain-containing protein</fullName>
    </recommendedName>
</protein>
<dbReference type="PROSITE" id="PS50110">
    <property type="entry name" value="RESPONSE_REGULATORY"/>
    <property type="match status" value="1"/>
</dbReference>
<feature type="domain" description="Response regulatory" evidence="2">
    <location>
        <begin position="3"/>
        <end position="109"/>
    </location>
</feature>
<dbReference type="EMBL" id="GU260703">
    <property type="protein sequence ID" value="ADC35873.1"/>
    <property type="molecule type" value="Genomic_DNA"/>
</dbReference>
<evidence type="ECO:0000256" key="1">
    <source>
        <dbReference type="PROSITE-ProRule" id="PRU00169"/>
    </source>
</evidence>
<dbReference type="InterPro" id="IPR011006">
    <property type="entry name" value="CheY-like_superfamily"/>
</dbReference>
<dbReference type="Pfam" id="PF07238">
    <property type="entry name" value="PilZ"/>
    <property type="match status" value="1"/>
</dbReference>
<dbReference type="SUPFAM" id="SSF141371">
    <property type="entry name" value="PilZ domain-like"/>
    <property type="match status" value="1"/>
</dbReference>
<evidence type="ECO:0000259" key="2">
    <source>
        <dbReference type="PROSITE" id="PS50110"/>
    </source>
</evidence>
<reference evidence="3" key="2">
    <citation type="journal article" date="2010" name="Appl. Environ. Microbiol.">
        <title>Comparative analysis of acidobacterial genomic fragments from terrestrial and aquatic metagenomic libraries, with emphasis on acidobacteria subdivision 6.</title>
        <authorList>
            <person name="Kielak A.M."/>
            <person name="van Veen J.A."/>
            <person name="Kowalchuk G.A."/>
        </authorList>
    </citation>
    <scope>NUCLEOTIDE SEQUENCE</scope>
</reference>
<sequence length="222" mass="23713">MAKILMVGTDVAEREILGLIVEFRGHTCAGTGSLQEAAGMLRKGFFDLVIAERGALAPCPELVHDLKNGYPELAFVVLAASGEKFEAADETVALPCSPEKLISGIDRALGKLIGIRAKLKKEKRRFVRSVVDLPCWIRDTRTMGPQIAGRTADLSRGGAYVVASGEWKVGTPVECLIRLTSKTLGGGTQGIRAEGKLMRIVADTGGVTGLGIAIDRHEFVKI</sequence>
<dbReference type="Gene3D" id="2.40.10.220">
    <property type="entry name" value="predicted glycosyltransferase like domains"/>
    <property type="match status" value="1"/>
</dbReference>
<dbReference type="InterPro" id="IPR009875">
    <property type="entry name" value="PilZ_domain"/>
</dbReference>
<evidence type="ECO:0000313" key="3">
    <source>
        <dbReference type="EMBL" id="ADC35873.1"/>
    </source>
</evidence>
<dbReference type="AlphaFoldDB" id="E3T6C9"/>
<dbReference type="InterPro" id="IPR001789">
    <property type="entry name" value="Sig_transdc_resp-reg_receiver"/>
</dbReference>
<dbReference type="SUPFAM" id="SSF52172">
    <property type="entry name" value="CheY-like"/>
    <property type="match status" value="1"/>
</dbReference>
<dbReference type="GO" id="GO:0035438">
    <property type="term" value="F:cyclic-di-GMP binding"/>
    <property type="evidence" value="ECO:0007669"/>
    <property type="project" value="InterPro"/>
</dbReference>
<reference evidence="3" key="1">
    <citation type="submission" date="2009-12" db="EMBL/GenBank/DDBJ databases">
        <authorList>
            <person name="Kielak A."/>
            <person name="van Veen J.A."/>
            <person name="Kowalchuk G.A."/>
        </authorList>
    </citation>
    <scope>NUCLEOTIDE SEQUENCE</scope>
</reference>